<keyword evidence="4" id="KW-1185">Reference proteome</keyword>
<evidence type="ECO:0008006" key="5">
    <source>
        <dbReference type="Google" id="ProtNLM"/>
    </source>
</evidence>
<comment type="caution">
    <text evidence="3">The sequence shown here is derived from an EMBL/GenBank/DDBJ whole genome shotgun (WGS) entry which is preliminary data.</text>
</comment>
<dbReference type="Proteomes" id="UP000632273">
    <property type="component" value="Unassembled WGS sequence"/>
</dbReference>
<protein>
    <recommendedName>
        <fullName evidence="5">Damage-inducible protein DinB</fullName>
    </recommendedName>
</protein>
<name>A0ABQ1UIR0_9BACT</name>
<evidence type="ECO:0000256" key="2">
    <source>
        <dbReference type="ARBA" id="ARBA00022723"/>
    </source>
</evidence>
<dbReference type="EMBL" id="BMHT01000006">
    <property type="protein sequence ID" value="GGF19878.1"/>
    <property type="molecule type" value="Genomic_DNA"/>
</dbReference>
<dbReference type="InterPro" id="IPR034660">
    <property type="entry name" value="DinB/YfiT-like"/>
</dbReference>
<evidence type="ECO:0000256" key="1">
    <source>
        <dbReference type="ARBA" id="ARBA00008635"/>
    </source>
</evidence>
<proteinExistence type="inferred from homology"/>
<gene>
    <name evidence="3" type="ORF">GCM10011383_34340</name>
</gene>
<dbReference type="RefSeq" id="WP_188815260.1">
    <property type="nucleotide sequence ID" value="NZ_BMHT01000006.1"/>
</dbReference>
<evidence type="ECO:0000313" key="4">
    <source>
        <dbReference type="Proteomes" id="UP000632273"/>
    </source>
</evidence>
<dbReference type="Pfam" id="PF05163">
    <property type="entry name" value="DinB"/>
    <property type="match status" value="1"/>
</dbReference>
<dbReference type="Gene3D" id="1.20.120.450">
    <property type="entry name" value="dinb family like domain"/>
    <property type="match status" value="1"/>
</dbReference>
<sequence length="166" mass="18686">MYRHISDFLADWQMETASTSKVLEALTDSSLTQPITAEGRTLGQLAWHVVQTLTEMPHNAGLLDNNELENQPVPTSAATFGETYARLAKQVAAIVEERWTDDQLGDEVPMYGDVMTKRFILSLLIRHEVHHRGQMTVLMRQAGLRVPGVYGPTREDWVEWGMPVPA</sequence>
<organism evidence="3 4">
    <name type="scientific">Hymenobacter cavernae</name>
    <dbReference type="NCBI Taxonomy" id="2044852"/>
    <lineage>
        <taxon>Bacteria</taxon>
        <taxon>Pseudomonadati</taxon>
        <taxon>Bacteroidota</taxon>
        <taxon>Cytophagia</taxon>
        <taxon>Cytophagales</taxon>
        <taxon>Hymenobacteraceae</taxon>
        <taxon>Hymenobacter</taxon>
    </lineage>
</organism>
<dbReference type="InterPro" id="IPR007837">
    <property type="entry name" value="DinB"/>
</dbReference>
<evidence type="ECO:0000313" key="3">
    <source>
        <dbReference type="EMBL" id="GGF19878.1"/>
    </source>
</evidence>
<reference evidence="4" key="1">
    <citation type="journal article" date="2019" name="Int. J. Syst. Evol. Microbiol.">
        <title>The Global Catalogue of Microorganisms (GCM) 10K type strain sequencing project: providing services to taxonomists for standard genome sequencing and annotation.</title>
        <authorList>
            <consortium name="The Broad Institute Genomics Platform"/>
            <consortium name="The Broad Institute Genome Sequencing Center for Infectious Disease"/>
            <person name="Wu L."/>
            <person name="Ma J."/>
        </authorList>
    </citation>
    <scope>NUCLEOTIDE SEQUENCE [LARGE SCALE GENOMIC DNA]</scope>
    <source>
        <strain evidence="4">CGMCC 1.15197</strain>
    </source>
</reference>
<accession>A0ABQ1UIR0</accession>
<dbReference type="SUPFAM" id="SSF109854">
    <property type="entry name" value="DinB/YfiT-like putative metalloenzymes"/>
    <property type="match status" value="1"/>
</dbReference>
<comment type="similarity">
    <text evidence="1">Belongs to the DinB family.</text>
</comment>
<keyword evidence="2" id="KW-0479">Metal-binding</keyword>